<dbReference type="Proteomes" id="UP000700596">
    <property type="component" value="Unassembled WGS sequence"/>
</dbReference>
<feature type="signal peptide" evidence="1">
    <location>
        <begin position="1"/>
        <end position="16"/>
    </location>
</feature>
<evidence type="ECO:0000313" key="3">
    <source>
        <dbReference type="Proteomes" id="UP000700596"/>
    </source>
</evidence>
<name>A0A9P9J2V2_9PLEO</name>
<dbReference type="OrthoDB" id="3656567at2759"/>
<dbReference type="AlphaFoldDB" id="A0A9P9J2V2"/>
<evidence type="ECO:0000256" key="1">
    <source>
        <dbReference type="SAM" id="SignalP"/>
    </source>
</evidence>
<protein>
    <submittedName>
        <fullName evidence="2">Uncharacterized protein</fullName>
    </submittedName>
</protein>
<sequence>MRFEICILALAVTANALTGAVPCVEKVPEGGDPAAYTVCRENPHGHDSPVAVREEIAQIQSAEEIASECGELGVMEVPEGEDPSLYRKCRDHPLGHARGVQLAPASKRMAEIKKRNAEISPAHYLERRRIDDLKKRACWWGPYWYGCSDHSCWASCGPNYQQTGAWCWLAINSGRGEWAKCSNNEQCNLNNNQDLKCGGGCSC</sequence>
<reference evidence="2" key="1">
    <citation type="journal article" date="2021" name="Nat. Commun.">
        <title>Genetic determinants of endophytism in the Arabidopsis root mycobiome.</title>
        <authorList>
            <person name="Mesny F."/>
            <person name="Miyauchi S."/>
            <person name="Thiergart T."/>
            <person name="Pickel B."/>
            <person name="Atanasova L."/>
            <person name="Karlsson M."/>
            <person name="Huettel B."/>
            <person name="Barry K.W."/>
            <person name="Haridas S."/>
            <person name="Chen C."/>
            <person name="Bauer D."/>
            <person name="Andreopoulos W."/>
            <person name="Pangilinan J."/>
            <person name="LaButti K."/>
            <person name="Riley R."/>
            <person name="Lipzen A."/>
            <person name="Clum A."/>
            <person name="Drula E."/>
            <person name="Henrissat B."/>
            <person name="Kohler A."/>
            <person name="Grigoriev I.V."/>
            <person name="Martin F.M."/>
            <person name="Hacquard S."/>
        </authorList>
    </citation>
    <scope>NUCLEOTIDE SEQUENCE</scope>
    <source>
        <strain evidence="2">MPI-CAGE-CH-0243</strain>
    </source>
</reference>
<organism evidence="2 3">
    <name type="scientific">Dendryphion nanum</name>
    <dbReference type="NCBI Taxonomy" id="256645"/>
    <lineage>
        <taxon>Eukaryota</taxon>
        <taxon>Fungi</taxon>
        <taxon>Dikarya</taxon>
        <taxon>Ascomycota</taxon>
        <taxon>Pezizomycotina</taxon>
        <taxon>Dothideomycetes</taxon>
        <taxon>Pleosporomycetidae</taxon>
        <taxon>Pleosporales</taxon>
        <taxon>Torulaceae</taxon>
        <taxon>Dendryphion</taxon>
    </lineage>
</organism>
<feature type="chain" id="PRO_5040119722" evidence="1">
    <location>
        <begin position="17"/>
        <end position="203"/>
    </location>
</feature>
<accession>A0A9P9J2V2</accession>
<keyword evidence="1" id="KW-0732">Signal</keyword>
<gene>
    <name evidence="2" type="ORF">B0J11DRAFT_564113</name>
</gene>
<dbReference type="EMBL" id="JAGMWT010000001">
    <property type="protein sequence ID" value="KAH7139309.1"/>
    <property type="molecule type" value="Genomic_DNA"/>
</dbReference>
<comment type="caution">
    <text evidence="2">The sequence shown here is derived from an EMBL/GenBank/DDBJ whole genome shotgun (WGS) entry which is preliminary data.</text>
</comment>
<evidence type="ECO:0000313" key="2">
    <source>
        <dbReference type="EMBL" id="KAH7139309.1"/>
    </source>
</evidence>
<proteinExistence type="predicted"/>
<keyword evidence="3" id="KW-1185">Reference proteome</keyword>